<evidence type="ECO:0000256" key="1">
    <source>
        <dbReference type="ARBA" id="ARBA00022946"/>
    </source>
</evidence>
<dbReference type="Gene3D" id="3.30.1360.120">
    <property type="entry name" value="Probable tRNA modification gtpase trme, domain 1"/>
    <property type="match status" value="2"/>
</dbReference>
<dbReference type="Pfam" id="PF25455">
    <property type="entry name" value="Beta-barrel_CAF17_C"/>
    <property type="match status" value="1"/>
</dbReference>
<gene>
    <name evidence="3" type="ORF">MWN33_02695</name>
</gene>
<dbReference type="NCBIfam" id="TIGR03317">
    <property type="entry name" value="ygfZ_signature"/>
    <property type="match status" value="1"/>
</dbReference>
<dbReference type="EMBL" id="JALKCG010000001">
    <property type="protein sequence ID" value="MCK0206936.1"/>
    <property type="molecule type" value="Genomic_DNA"/>
</dbReference>
<protein>
    <submittedName>
        <fullName evidence="3">Folate-binding protein</fullName>
    </submittedName>
</protein>
<dbReference type="RefSeq" id="WP_247198585.1">
    <property type="nucleotide sequence ID" value="NZ_JALKCG010000001.1"/>
</dbReference>
<keyword evidence="1" id="KW-0809">Transit peptide</keyword>
<organism evidence="3 4">
    <name type="scientific">Ancylobacter koreensis</name>
    <dbReference type="NCBI Taxonomy" id="266121"/>
    <lineage>
        <taxon>Bacteria</taxon>
        <taxon>Pseudomonadati</taxon>
        <taxon>Pseudomonadota</taxon>
        <taxon>Alphaproteobacteria</taxon>
        <taxon>Hyphomicrobiales</taxon>
        <taxon>Xanthobacteraceae</taxon>
        <taxon>Ancylobacter</taxon>
    </lineage>
</organism>
<comment type="caution">
    <text evidence="3">The sequence shown here is derived from an EMBL/GenBank/DDBJ whole genome shotgun (WGS) entry which is preliminary data.</text>
</comment>
<sequence>MPIAILKERAVARIAGPDAAPFLDNLLTARTPAPGEARYAALLTPQGKIVADMIVLATEGGFRLDVPRLAAADLLKRLQLYRLRAKVEIGLLDDLAVAVAWGGASPLVDTLAYDDPRLPALGRRFLLPAGEASQIAMVPESEWHAHRVGLGVPEGGQDFLYGDAFPHEADMDQLGGIDFDKGCYVGQEIVSRMQHRGTARTRIIPVALCGPPPAEGTPITAGGKSIGRIGSGVDGRALALVRLDRLEEARAGGHVIEAEGAALVPERPGWVRFSIPGTEDAREASA</sequence>
<keyword evidence="4" id="KW-1185">Reference proteome</keyword>
<dbReference type="PANTHER" id="PTHR22602">
    <property type="entry name" value="TRANSFERASE CAF17, MITOCHONDRIAL-RELATED"/>
    <property type="match status" value="1"/>
</dbReference>
<name>A0ABT0DI37_9HYPH</name>
<proteinExistence type="predicted"/>
<evidence type="ECO:0000259" key="2">
    <source>
        <dbReference type="Pfam" id="PF25455"/>
    </source>
</evidence>
<dbReference type="InterPro" id="IPR045179">
    <property type="entry name" value="YgfZ/GcvT"/>
</dbReference>
<evidence type="ECO:0000313" key="3">
    <source>
        <dbReference type="EMBL" id="MCK0206936.1"/>
    </source>
</evidence>
<dbReference type="InterPro" id="IPR057460">
    <property type="entry name" value="CAF17_C"/>
</dbReference>
<dbReference type="InterPro" id="IPR017703">
    <property type="entry name" value="YgfZ/GCV_T_CS"/>
</dbReference>
<dbReference type="PANTHER" id="PTHR22602:SF0">
    <property type="entry name" value="TRANSFERASE CAF17, MITOCHONDRIAL-RELATED"/>
    <property type="match status" value="1"/>
</dbReference>
<dbReference type="SUPFAM" id="SSF103025">
    <property type="entry name" value="Folate-binding domain"/>
    <property type="match status" value="1"/>
</dbReference>
<accession>A0ABT0DI37</accession>
<feature type="domain" description="CAF17 C-terminal" evidence="2">
    <location>
        <begin position="200"/>
        <end position="272"/>
    </location>
</feature>
<evidence type="ECO:0000313" key="4">
    <source>
        <dbReference type="Proteomes" id="UP001202867"/>
    </source>
</evidence>
<reference evidence="4" key="1">
    <citation type="submission" date="2023-07" db="EMBL/GenBank/DDBJ databases">
        <title>Ancylobacter moscoviensis sp. nov., facultatively methylotrophic bacteria from activated sludge and the reclassification of Starkeya novella (Starkey 1934) Kelly et al. 2000 as Ancylobacter novellus comb. nov., Starkeya koreensis Im et al. 2006 as Ancylobacter koreensis comb.nov., Angulomicrobium tetraedrale Vasil'eva et al. 1986 as Ancylobacter tetraedralis comb. nov., Angulomicrobium amanitiforme Fritz et al. 2004 as Ancylobacter amanitiformis comb. nov. and Methylorhabdus multivorans Doronina et al. 1996 as Ancylobacter multivorans comb. nov. and emended description of the genus Ancylobacter.</title>
        <authorList>
            <person name="Doronina N."/>
            <person name="Chemodurova A."/>
            <person name="Grouzdev D."/>
            <person name="Koziaeva V."/>
            <person name="Shi W."/>
            <person name="Wu L."/>
            <person name="Kaparullina E."/>
        </authorList>
    </citation>
    <scope>NUCLEOTIDE SEQUENCE [LARGE SCALE GENOMIC DNA]</scope>
    <source>
        <strain evidence="4">Jip08</strain>
    </source>
</reference>
<dbReference type="Proteomes" id="UP001202867">
    <property type="component" value="Unassembled WGS sequence"/>
</dbReference>
<dbReference type="InterPro" id="IPR027266">
    <property type="entry name" value="TrmE/GcvT-like"/>
</dbReference>